<keyword evidence="7" id="KW-0482">Metalloprotease</keyword>
<dbReference type="InterPro" id="IPR006212">
    <property type="entry name" value="Furin_repeat"/>
</dbReference>
<keyword evidence="11" id="KW-1185">Reference proteome</keyword>
<comment type="cofactor">
    <cofactor evidence="1">
        <name>Zn(2+)</name>
        <dbReference type="ChEBI" id="CHEBI:29105"/>
    </cofactor>
</comment>
<comment type="caution">
    <text evidence="8">Lacks conserved residue(s) required for the propagation of feature annotation.</text>
</comment>
<evidence type="ECO:0000256" key="7">
    <source>
        <dbReference type="ARBA" id="ARBA00023049"/>
    </source>
</evidence>
<evidence type="ECO:0000256" key="4">
    <source>
        <dbReference type="ARBA" id="ARBA00022723"/>
    </source>
</evidence>
<dbReference type="InterPro" id="IPR001577">
    <property type="entry name" value="Peptidase_M8"/>
</dbReference>
<evidence type="ECO:0000256" key="2">
    <source>
        <dbReference type="ARBA" id="ARBA00005860"/>
    </source>
</evidence>
<reference evidence="10 11" key="1">
    <citation type="journal article" date="2015" name="Sci. Rep.">
        <title>Genome of the facultative scuticociliatosis pathogen Pseudocohnilembus persalinus provides insight into its virulence through horizontal gene transfer.</title>
        <authorList>
            <person name="Xiong J."/>
            <person name="Wang G."/>
            <person name="Cheng J."/>
            <person name="Tian M."/>
            <person name="Pan X."/>
            <person name="Warren A."/>
            <person name="Jiang C."/>
            <person name="Yuan D."/>
            <person name="Miao W."/>
        </authorList>
    </citation>
    <scope>NUCLEOTIDE SEQUENCE [LARGE SCALE GENOMIC DNA]</scope>
    <source>
        <strain evidence="10">36N120E</strain>
    </source>
</reference>
<dbReference type="GO" id="GO:0016020">
    <property type="term" value="C:membrane"/>
    <property type="evidence" value="ECO:0007669"/>
    <property type="project" value="InterPro"/>
</dbReference>
<evidence type="ECO:0000256" key="6">
    <source>
        <dbReference type="ARBA" id="ARBA00022833"/>
    </source>
</evidence>
<evidence type="ECO:0000313" key="11">
    <source>
        <dbReference type="Proteomes" id="UP000054937"/>
    </source>
</evidence>
<dbReference type="GO" id="GO:0004222">
    <property type="term" value="F:metalloendopeptidase activity"/>
    <property type="evidence" value="ECO:0007669"/>
    <property type="project" value="InterPro"/>
</dbReference>
<dbReference type="GO" id="GO:0005737">
    <property type="term" value="C:cytoplasm"/>
    <property type="evidence" value="ECO:0007669"/>
    <property type="project" value="TreeGrafter"/>
</dbReference>
<dbReference type="PANTHER" id="PTHR10942:SF0">
    <property type="entry name" value="LEISHMANOLYSIN-LIKE PEPTIDASE"/>
    <property type="match status" value="1"/>
</dbReference>
<keyword evidence="6" id="KW-0862">Zinc</keyword>
<dbReference type="SUPFAM" id="SSF55486">
    <property type="entry name" value="Metalloproteases ('zincins'), catalytic domain"/>
    <property type="match status" value="1"/>
</dbReference>
<feature type="domain" description="EGF-like" evidence="9">
    <location>
        <begin position="289"/>
        <end position="324"/>
    </location>
</feature>
<sequence>MICYNNILNFYYIQKNFIINFIQKYLRDIFKIHFMYFQKCISNSDFHVYVFVDDDQTMDLNTFDYYNCDSINGVQFENDGDLAGYYWEKTLFFNEIMSPSFNKGNFVVSKFTLAFFKDSNWFADVDLNQADNFQWGKGNGCKFLDSCDLLFDEFVSSSSSEICSFDHTGKSYPNVDEFTDCHISFIQENQNCQDVNDLSNNYQQTGEINGQNSRCFESDYILSNYQSTSSARCYSYECDDELKKLKIFLSISGRIQSIICDENSEQISAPSGMNGNLKCPKNIRKFCQFNKPCENFCSNSGYCLQKENISECHCIENYSKKDCSEECDGVLWDDDIICDKKCKKKQYINQQNQCQDCHENCSFYCVGPNSSDCRICPQFQYLEGLSCVSSCSQNYFQDEQTGECKACIKDCQNGCIFSADNCLKPSFVDSGLFITDLDQYGQIQEFNIVLRIICIFYFISSL</sequence>
<keyword evidence="8" id="KW-0245">EGF-like domain</keyword>
<dbReference type="GO" id="GO:0046872">
    <property type="term" value="F:metal ion binding"/>
    <property type="evidence" value="ECO:0007669"/>
    <property type="project" value="UniProtKB-KW"/>
</dbReference>
<dbReference type="InterPro" id="IPR009030">
    <property type="entry name" value="Growth_fac_rcpt_cys_sf"/>
</dbReference>
<evidence type="ECO:0000256" key="5">
    <source>
        <dbReference type="ARBA" id="ARBA00022801"/>
    </source>
</evidence>
<comment type="similarity">
    <text evidence="2">Belongs to the peptidase M8 family.</text>
</comment>
<protein>
    <submittedName>
        <fullName evidence="10">Insulin-like growth factor binding protein, N-terminal</fullName>
    </submittedName>
</protein>
<dbReference type="Proteomes" id="UP000054937">
    <property type="component" value="Unassembled WGS sequence"/>
</dbReference>
<evidence type="ECO:0000256" key="3">
    <source>
        <dbReference type="ARBA" id="ARBA00022670"/>
    </source>
</evidence>
<dbReference type="EMBL" id="LDAU01000149">
    <property type="protein sequence ID" value="KRX02933.1"/>
    <property type="molecule type" value="Genomic_DNA"/>
</dbReference>
<keyword evidence="5" id="KW-0378">Hydrolase</keyword>
<dbReference type="SUPFAM" id="SSF57184">
    <property type="entry name" value="Growth factor receptor domain"/>
    <property type="match status" value="1"/>
</dbReference>
<dbReference type="PANTHER" id="PTHR10942">
    <property type="entry name" value="LEISHMANOLYSIN-LIKE PEPTIDASE"/>
    <property type="match status" value="1"/>
</dbReference>
<organism evidence="10 11">
    <name type="scientific">Pseudocohnilembus persalinus</name>
    <name type="common">Ciliate</name>
    <dbReference type="NCBI Taxonomy" id="266149"/>
    <lineage>
        <taxon>Eukaryota</taxon>
        <taxon>Sar</taxon>
        <taxon>Alveolata</taxon>
        <taxon>Ciliophora</taxon>
        <taxon>Intramacronucleata</taxon>
        <taxon>Oligohymenophorea</taxon>
        <taxon>Scuticociliatia</taxon>
        <taxon>Philasterida</taxon>
        <taxon>Pseudocohnilembidae</taxon>
        <taxon>Pseudocohnilembus</taxon>
    </lineage>
</organism>
<dbReference type="InParanoid" id="A0A0V0QLU4"/>
<evidence type="ECO:0000259" key="9">
    <source>
        <dbReference type="PROSITE" id="PS50026"/>
    </source>
</evidence>
<dbReference type="GO" id="GO:0006508">
    <property type="term" value="P:proteolysis"/>
    <property type="evidence" value="ECO:0007669"/>
    <property type="project" value="UniProtKB-KW"/>
</dbReference>
<keyword evidence="3" id="KW-0645">Protease</keyword>
<evidence type="ECO:0000256" key="1">
    <source>
        <dbReference type="ARBA" id="ARBA00001947"/>
    </source>
</evidence>
<proteinExistence type="inferred from homology"/>
<dbReference type="OrthoDB" id="311195at2759"/>
<dbReference type="InterPro" id="IPR000742">
    <property type="entry name" value="EGF"/>
</dbReference>
<dbReference type="OMA" id="NISECHC"/>
<gene>
    <name evidence="10" type="ORF">PPERSA_09055</name>
</gene>
<keyword evidence="4" id="KW-0479">Metal-binding</keyword>
<dbReference type="Gene3D" id="3.90.132.10">
    <property type="entry name" value="Leishmanolysin , domain 2"/>
    <property type="match status" value="1"/>
</dbReference>
<dbReference type="AlphaFoldDB" id="A0A0V0QLU4"/>
<feature type="disulfide bond" evidence="8">
    <location>
        <begin position="293"/>
        <end position="303"/>
    </location>
</feature>
<name>A0A0V0QLU4_PSEPJ</name>
<comment type="caution">
    <text evidence="10">The sequence shown here is derived from an EMBL/GenBank/DDBJ whole genome shotgun (WGS) entry which is preliminary data.</text>
</comment>
<dbReference type="SMART" id="SM00261">
    <property type="entry name" value="FU"/>
    <property type="match status" value="1"/>
</dbReference>
<evidence type="ECO:0000256" key="8">
    <source>
        <dbReference type="PROSITE-ProRule" id="PRU00076"/>
    </source>
</evidence>
<keyword evidence="8" id="KW-1015">Disulfide bond</keyword>
<dbReference type="CDD" id="cd00064">
    <property type="entry name" value="FU"/>
    <property type="match status" value="1"/>
</dbReference>
<accession>A0A0V0QLU4</accession>
<dbReference type="Gene3D" id="2.10.220.10">
    <property type="entry name" value="Hormone Receptor, Insulin-like Growth Factor Receptor 1, Chain A, domain 2"/>
    <property type="match status" value="1"/>
</dbReference>
<dbReference type="GO" id="GO:0007155">
    <property type="term" value="P:cell adhesion"/>
    <property type="evidence" value="ECO:0007669"/>
    <property type="project" value="InterPro"/>
</dbReference>
<feature type="disulfide bond" evidence="8">
    <location>
        <begin position="314"/>
        <end position="323"/>
    </location>
</feature>
<dbReference type="PROSITE" id="PS50026">
    <property type="entry name" value="EGF_3"/>
    <property type="match status" value="1"/>
</dbReference>
<evidence type="ECO:0000313" key="10">
    <source>
        <dbReference type="EMBL" id="KRX02933.1"/>
    </source>
</evidence>